<gene>
    <name evidence="4" type="ORF">SAMN02745168_0682</name>
</gene>
<evidence type="ECO:0000259" key="3">
    <source>
        <dbReference type="SMART" id="SM00563"/>
    </source>
</evidence>
<keyword evidence="5" id="KW-1185">Reference proteome</keyword>
<keyword evidence="2 4" id="KW-0012">Acyltransferase</keyword>
<evidence type="ECO:0000313" key="4">
    <source>
        <dbReference type="EMBL" id="SMC39945.1"/>
    </source>
</evidence>
<dbReference type="AlphaFoldDB" id="A0A1W1YUR5"/>
<feature type="domain" description="Phospholipid/glycerol acyltransferase" evidence="3">
    <location>
        <begin position="35"/>
        <end position="149"/>
    </location>
</feature>
<dbReference type="PANTHER" id="PTHR10434">
    <property type="entry name" value="1-ACYL-SN-GLYCEROL-3-PHOSPHATE ACYLTRANSFERASE"/>
    <property type="match status" value="1"/>
</dbReference>
<dbReference type="SMART" id="SM00563">
    <property type="entry name" value="PlsC"/>
    <property type="match status" value="1"/>
</dbReference>
<dbReference type="CDD" id="cd07989">
    <property type="entry name" value="LPLAT_AGPAT-like"/>
    <property type="match status" value="1"/>
</dbReference>
<proteinExistence type="predicted"/>
<keyword evidence="1 4" id="KW-0808">Transferase</keyword>
<protein>
    <submittedName>
        <fullName evidence="4">1-acyl-sn-glycerol-3-phosphate acyltransferase</fullName>
    </submittedName>
</protein>
<dbReference type="EMBL" id="FWXW01000001">
    <property type="protein sequence ID" value="SMC39945.1"/>
    <property type="molecule type" value="Genomic_DNA"/>
</dbReference>
<dbReference type="RefSeq" id="WP_084233298.1">
    <property type="nucleotide sequence ID" value="NZ_FWXW01000001.1"/>
</dbReference>
<dbReference type="GO" id="GO:0003841">
    <property type="term" value="F:1-acylglycerol-3-phosphate O-acyltransferase activity"/>
    <property type="evidence" value="ECO:0007669"/>
    <property type="project" value="TreeGrafter"/>
</dbReference>
<sequence>MNRIYRILYALVWPFFNLVYRADAMGRENIPQGAALVCGNHSGLSDPLLVVFAFHSVFPLRVMAKEELMRLPILGWLLKKAGIFSVRRGRSDVAAIKTALRFLKNGDKVLIFPEGHRMDEENAANAKTGAAMLAVRAGVPILPVYIAPKKKAFGRVRVIIGKPFYPQVAGRKATADDYRVIAGEIMNRVYALPEAE</sequence>
<dbReference type="GO" id="GO:0006654">
    <property type="term" value="P:phosphatidic acid biosynthetic process"/>
    <property type="evidence" value="ECO:0007669"/>
    <property type="project" value="TreeGrafter"/>
</dbReference>
<evidence type="ECO:0000313" key="5">
    <source>
        <dbReference type="Proteomes" id="UP000192790"/>
    </source>
</evidence>
<reference evidence="4 5" key="1">
    <citation type="submission" date="2017-04" db="EMBL/GenBank/DDBJ databases">
        <authorList>
            <person name="Afonso C.L."/>
            <person name="Miller P.J."/>
            <person name="Scott M.A."/>
            <person name="Spackman E."/>
            <person name="Goraichik I."/>
            <person name="Dimitrov K.M."/>
            <person name="Suarez D.L."/>
            <person name="Swayne D.E."/>
        </authorList>
    </citation>
    <scope>NUCLEOTIDE SEQUENCE [LARGE SCALE GENOMIC DNA]</scope>
    <source>
        <strain evidence="4 5">DSM 12816</strain>
    </source>
</reference>
<evidence type="ECO:0000256" key="2">
    <source>
        <dbReference type="ARBA" id="ARBA00023315"/>
    </source>
</evidence>
<dbReference type="Pfam" id="PF01553">
    <property type="entry name" value="Acyltransferase"/>
    <property type="match status" value="1"/>
</dbReference>
<name>A0A1W1YUR5_9FIRM</name>
<dbReference type="PANTHER" id="PTHR10434:SF40">
    <property type="entry name" value="1-ACYL-SN-GLYCEROL-3-PHOSPHATE ACYLTRANSFERASE"/>
    <property type="match status" value="1"/>
</dbReference>
<accession>A0A1W1YUR5</accession>
<dbReference type="OrthoDB" id="9803035at2"/>
<dbReference type="STRING" id="1122930.SAMN02745168_0682"/>
<dbReference type="SUPFAM" id="SSF69593">
    <property type="entry name" value="Glycerol-3-phosphate (1)-acyltransferase"/>
    <property type="match status" value="1"/>
</dbReference>
<organism evidence="4 5">
    <name type="scientific">Papillibacter cinnamivorans DSM 12816</name>
    <dbReference type="NCBI Taxonomy" id="1122930"/>
    <lineage>
        <taxon>Bacteria</taxon>
        <taxon>Bacillati</taxon>
        <taxon>Bacillota</taxon>
        <taxon>Clostridia</taxon>
        <taxon>Eubacteriales</taxon>
        <taxon>Oscillospiraceae</taxon>
        <taxon>Papillibacter</taxon>
    </lineage>
</organism>
<dbReference type="InterPro" id="IPR002123">
    <property type="entry name" value="Plipid/glycerol_acylTrfase"/>
</dbReference>
<dbReference type="Proteomes" id="UP000192790">
    <property type="component" value="Unassembled WGS sequence"/>
</dbReference>
<evidence type="ECO:0000256" key="1">
    <source>
        <dbReference type="ARBA" id="ARBA00022679"/>
    </source>
</evidence>